<proteinExistence type="inferred from homology"/>
<dbReference type="PROSITE" id="PS50127">
    <property type="entry name" value="UBC_2"/>
    <property type="match status" value="1"/>
</dbReference>
<dbReference type="Pfam" id="PF00179">
    <property type="entry name" value="UQ_con"/>
    <property type="match status" value="1"/>
</dbReference>
<feature type="active site" description="Glycyl thioester intermediate" evidence="3">
    <location>
        <position position="90"/>
    </location>
</feature>
<evidence type="ECO:0000256" key="2">
    <source>
        <dbReference type="ARBA" id="ARBA00022786"/>
    </source>
</evidence>
<dbReference type="AlphaFoldDB" id="A0A7S0WZE1"/>
<evidence type="ECO:0000259" key="5">
    <source>
        <dbReference type="PROSITE" id="PS50127"/>
    </source>
</evidence>
<dbReference type="EMBL" id="HBFB01031751">
    <property type="protein sequence ID" value="CAD8693619.1"/>
    <property type="molecule type" value="Transcribed_RNA"/>
</dbReference>
<dbReference type="GO" id="GO:0016740">
    <property type="term" value="F:transferase activity"/>
    <property type="evidence" value="ECO:0007669"/>
    <property type="project" value="UniProtKB-KW"/>
</dbReference>
<dbReference type="InterPro" id="IPR050113">
    <property type="entry name" value="Ub_conjugating_enzyme"/>
</dbReference>
<evidence type="ECO:0000313" key="6">
    <source>
        <dbReference type="EMBL" id="CAD8693619.1"/>
    </source>
</evidence>
<dbReference type="SUPFAM" id="SSF54495">
    <property type="entry name" value="UBC-like"/>
    <property type="match status" value="1"/>
</dbReference>
<gene>
    <name evidence="6" type="ORF">CLEI1391_LOCUS17802</name>
</gene>
<keyword evidence="1" id="KW-0808">Transferase</keyword>
<keyword evidence="2 4" id="KW-0833">Ubl conjugation pathway</keyword>
<feature type="domain" description="UBC core" evidence="5">
    <location>
        <begin position="5"/>
        <end position="158"/>
    </location>
</feature>
<dbReference type="SMART" id="SM00212">
    <property type="entry name" value="UBCc"/>
    <property type="match status" value="1"/>
</dbReference>
<reference evidence="6" key="1">
    <citation type="submission" date="2021-01" db="EMBL/GenBank/DDBJ databases">
        <authorList>
            <person name="Corre E."/>
            <person name="Pelletier E."/>
            <person name="Niang G."/>
            <person name="Scheremetjew M."/>
            <person name="Finn R."/>
            <person name="Kale V."/>
            <person name="Holt S."/>
            <person name="Cochrane G."/>
            <person name="Meng A."/>
            <person name="Brown T."/>
            <person name="Cohen L."/>
        </authorList>
    </citation>
    <scope>NUCLEOTIDE SEQUENCE</scope>
    <source>
        <strain evidence="6">SAG 11-49</strain>
    </source>
</reference>
<comment type="similarity">
    <text evidence="4">Belongs to the ubiquitin-conjugating enzyme family.</text>
</comment>
<evidence type="ECO:0000256" key="3">
    <source>
        <dbReference type="PROSITE-ProRule" id="PRU10133"/>
    </source>
</evidence>
<dbReference type="InterPro" id="IPR023313">
    <property type="entry name" value="UBQ-conjugating_AS"/>
</dbReference>
<organism evidence="6">
    <name type="scientific">Chlamydomonas leiostraca</name>
    <dbReference type="NCBI Taxonomy" id="1034604"/>
    <lineage>
        <taxon>Eukaryota</taxon>
        <taxon>Viridiplantae</taxon>
        <taxon>Chlorophyta</taxon>
        <taxon>core chlorophytes</taxon>
        <taxon>Chlorophyceae</taxon>
        <taxon>CS clade</taxon>
        <taxon>Chlamydomonadales</taxon>
        <taxon>Chlamydomonadaceae</taxon>
        <taxon>Chlamydomonas</taxon>
    </lineage>
</organism>
<dbReference type="InterPro" id="IPR000608">
    <property type="entry name" value="UBC"/>
</dbReference>
<accession>A0A7S0WZE1</accession>
<evidence type="ECO:0000256" key="4">
    <source>
        <dbReference type="RuleBase" id="RU362109"/>
    </source>
</evidence>
<name>A0A7S0WZE1_9CHLO</name>
<protein>
    <recommendedName>
        <fullName evidence="5">UBC core domain-containing protein</fullName>
    </recommendedName>
</protein>
<dbReference type="GO" id="GO:0005524">
    <property type="term" value="F:ATP binding"/>
    <property type="evidence" value="ECO:0007669"/>
    <property type="project" value="UniProtKB-UniRule"/>
</dbReference>
<dbReference type="PROSITE" id="PS00183">
    <property type="entry name" value="UBC_1"/>
    <property type="match status" value="1"/>
</dbReference>
<dbReference type="InterPro" id="IPR016135">
    <property type="entry name" value="UBQ-conjugating_enzyme/RWD"/>
</dbReference>
<evidence type="ECO:0000256" key="1">
    <source>
        <dbReference type="ARBA" id="ARBA00022679"/>
    </source>
</evidence>
<sequence>MGAESCLRTIQAQLNELLQDPPPGVNAGPTDDQDIMSWTGMLAGPPGTPYEGGVFMLDIAFPPTYPYDPPSVRFTTPIYHPNVNEKGDICLSILFQNCSWDTGWSPALTISSVLLSLLILLQEPNTDHSLRPELAQQYLQDKESYMAACREATRAHAM</sequence>
<keyword evidence="4" id="KW-0067">ATP-binding</keyword>
<dbReference type="Gene3D" id="3.10.110.10">
    <property type="entry name" value="Ubiquitin Conjugating Enzyme"/>
    <property type="match status" value="1"/>
</dbReference>
<keyword evidence="4" id="KW-0547">Nucleotide-binding</keyword>
<dbReference type="PANTHER" id="PTHR24067">
    <property type="entry name" value="UBIQUITIN-CONJUGATING ENZYME E2"/>
    <property type="match status" value="1"/>
</dbReference>